<comment type="caution">
    <text evidence="1">The sequence shown here is derived from an EMBL/GenBank/DDBJ whole genome shotgun (WGS) entry which is preliminary data.</text>
</comment>
<reference evidence="1" key="1">
    <citation type="submission" date="2020-08" db="EMBL/GenBank/DDBJ databases">
        <title>Multicomponent nature underlies the extraordinary mechanical properties of spider dragline silk.</title>
        <authorList>
            <person name="Kono N."/>
            <person name="Nakamura H."/>
            <person name="Mori M."/>
            <person name="Yoshida Y."/>
            <person name="Ohtoshi R."/>
            <person name="Malay A.D."/>
            <person name="Moran D.A.P."/>
            <person name="Tomita M."/>
            <person name="Numata K."/>
            <person name="Arakawa K."/>
        </authorList>
    </citation>
    <scope>NUCLEOTIDE SEQUENCE</scope>
</reference>
<dbReference type="Proteomes" id="UP000887013">
    <property type="component" value="Unassembled WGS sequence"/>
</dbReference>
<evidence type="ECO:0000313" key="2">
    <source>
        <dbReference type="Proteomes" id="UP000887013"/>
    </source>
</evidence>
<evidence type="ECO:0000313" key="1">
    <source>
        <dbReference type="EMBL" id="GFT15308.1"/>
    </source>
</evidence>
<keyword evidence="2" id="KW-1185">Reference proteome</keyword>
<protein>
    <submittedName>
        <fullName evidence="1">Uncharacterized protein</fullName>
    </submittedName>
</protein>
<organism evidence="1 2">
    <name type="scientific">Nephila pilipes</name>
    <name type="common">Giant wood spider</name>
    <name type="synonym">Nephila maculata</name>
    <dbReference type="NCBI Taxonomy" id="299642"/>
    <lineage>
        <taxon>Eukaryota</taxon>
        <taxon>Metazoa</taxon>
        <taxon>Ecdysozoa</taxon>
        <taxon>Arthropoda</taxon>
        <taxon>Chelicerata</taxon>
        <taxon>Arachnida</taxon>
        <taxon>Araneae</taxon>
        <taxon>Araneomorphae</taxon>
        <taxon>Entelegynae</taxon>
        <taxon>Araneoidea</taxon>
        <taxon>Nephilidae</taxon>
        <taxon>Nephila</taxon>
    </lineage>
</organism>
<sequence>MSGTFALHLCIPSQPLDRIQTKIDFSFFFVHFLSYLILPATEYTVSEDEFDNPRSKKLDHSASRQKKRMPVASPFTYLSLFWDLEMLPSLPWTVSCQKSDR</sequence>
<dbReference type="OrthoDB" id="10381971at2759"/>
<name>A0A8X6NHW9_NEPPI</name>
<dbReference type="AlphaFoldDB" id="A0A8X6NHW9"/>
<accession>A0A8X6NHW9</accession>
<dbReference type="EMBL" id="BMAW01058259">
    <property type="protein sequence ID" value="GFT15308.1"/>
    <property type="molecule type" value="Genomic_DNA"/>
</dbReference>
<proteinExistence type="predicted"/>
<gene>
    <name evidence="1" type="ORF">NPIL_2581</name>
</gene>